<reference evidence="2" key="1">
    <citation type="submission" date="2021-01" db="EMBL/GenBank/DDBJ databases">
        <authorList>
            <person name="Corre E."/>
            <person name="Pelletier E."/>
            <person name="Niang G."/>
            <person name="Scheremetjew M."/>
            <person name="Finn R."/>
            <person name="Kale V."/>
            <person name="Holt S."/>
            <person name="Cochrane G."/>
            <person name="Meng A."/>
            <person name="Brown T."/>
            <person name="Cohen L."/>
        </authorList>
    </citation>
    <scope>NUCLEOTIDE SEQUENCE</scope>
    <source>
        <strain evidence="2">CCMP826</strain>
    </source>
</reference>
<evidence type="ECO:0000313" key="2">
    <source>
        <dbReference type="EMBL" id="CAD9515902.1"/>
    </source>
</evidence>
<feature type="transmembrane region" description="Helical" evidence="1">
    <location>
        <begin position="158"/>
        <end position="175"/>
    </location>
</feature>
<keyword evidence="1" id="KW-1133">Transmembrane helix</keyword>
<keyword evidence="1" id="KW-0472">Membrane</keyword>
<sequence>MMFHALMSRCDRVQHRAMCYRSIGVLRYLLSSSEGRLDVSRTHTYVRTTGRPPSTRTYVRTYVEIKSSNLVGTIAADWRSYLQQHVHFSNQNHQQKPAEERSSATLTELLLLLHQTNNNQTLSSYVPYTPSSRVRSPHFISTSTVDEASTQTSWHMPALLFLLIFIGGGVTNAIFEDPSLVTDWVGAKE</sequence>
<dbReference type="EMBL" id="HBGV01018378">
    <property type="protein sequence ID" value="CAD9515902.1"/>
    <property type="molecule type" value="Transcribed_RNA"/>
</dbReference>
<name>A0A7S2IEY7_9STRA</name>
<organism evidence="2">
    <name type="scientific">Helicotheca tamesis</name>
    <dbReference type="NCBI Taxonomy" id="374047"/>
    <lineage>
        <taxon>Eukaryota</taxon>
        <taxon>Sar</taxon>
        <taxon>Stramenopiles</taxon>
        <taxon>Ochrophyta</taxon>
        <taxon>Bacillariophyta</taxon>
        <taxon>Mediophyceae</taxon>
        <taxon>Lithodesmiophycidae</taxon>
        <taxon>Lithodesmiales</taxon>
        <taxon>Lithodesmiaceae</taxon>
        <taxon>Helicotheca</taxon>
    </lineage>
</organism>
<proteinExistence type="predicted"/>
<accession>A0A7S2IEY7</accession>
<gene>
    <name evidence="2" type="ORF">HTAM1171_LOCUS11367</name>
</gene>
<evidence type="ECO:0000256" key="1">
    <source>
        <dbReference type="SAM" id="Phobius"/>
    </source>
</evidence>
<keyword evidence="1" id="KW-0812">Transmembrane</keyword>
<protein>
    <submittedName>
        <fullName evidence="2">Uncharacterized protein</fullName>
    </submittedName>
</protein>
<dbReference type="AlphaFoldDB" id="A0A7S2IEY7"/>